<evidence type="ECO:0000313" key="2">
    <source>
        <dbReference type="Proteomes" id="UP001148018"/>
    </source>
</evidence>
<sequence>MGVVATLRGRSVLFEISSSSVARNMVSDPPEQGAAAGEADGCRDLLCFTSQGHRIPPAVPSAHGPGRNKTPRCTSSRFSLGSNFNGVQSIRNDNTGATLFSCEHYGVAPSCPV</sequence>
<proteinExistence type="predicted"/>
<dbReference type="AlphaFoldDB" id="A0A9Q0E4E4"/>
<organism evidence="1 2">
    <name type="scientific">Muraenolepis orangiensis</name>
    <name type="common">Patagonian moray cod</name>
    <dbReference type="NCBI Taxonomy" id="630683"/>
    <lineage>
        <taxon>Eukaryota</taxon>
        <taxon>Metazoa</taxon>
        <taxon>Chordata</taxon>
        <taxon>Craniata</taxon>
        <taxon>Vertebrata</taxon>
        <taxon>Euteleostomi</taxon>
        <taxon>Actinopterygii</taxon>
        <taxon>Neopterygii</taxon>
        <taxon>Teleostei</taxon>
        <taxon>Neoteleostei</taxon>
        <taxon>Acanthomorphata</taxon>
        <taxon>Zeiogadaria</taxon>
        <taxon>Gadariae</taxon>
        <taxon>Gadiformes</taxon>
        <taxon>Muraenolepidoidei</taxon>
        <taxon>Muraenolepididae</taxon>
        <taxon>Muraenolepis</taxon>
    </lineage>
</organism>
<dbReference type="EMBL" id="JANIIK010000047">
    <property type="protein sequence ID" value="KAJ3600405.1"/>
    <property type="molecule type" value="Genomic_DNA"/>
</dbReference>
<name>A0A9Q0E4E4_9TELE</name>
<protein>
    <submittedName>
        <fullName evidence="1">Uncharacterized protein</fullName>
    </submittedName>
</protein>
<reference evidence="1" key="1">
    <citation type="submission" date="2022-07" db="EMBL/GenBank/DDBJ databases">
        <title>Chromosome-level genome of Muraenolepis orangiensis.</title>
        <authorList>
            <person name="Kim J."/>
        </authorList>
    </citation>
    <scope>NUCLEOTIDE SEQUENCE</scope>
    <source>
        <strain evidence="1">KU_S4_2022</strain>
        <tissue evidence="1">Muscle</tissue>
    </source>
</reference>
<gene>
    <name evidence="1" type="ORF">NHX12_031389</name>
</gene>
<evidence type="ECO:0000313" key="1">
    <source>
        <dbReference type="EMBL" id="KAJ3600405.1"/>
    </source>
</evidence>
<comment type="caution">
    <text evidence="1">The sequence shown here is derived from an EMBL/GenBank/DDBJ whole genome shotgun (WGS) entry which is preliminary data.</text>
</comment>
<keyword evidence="2" id="KW-1185">Reference proteome</keyword>
<dbReference type="Proteomes" id="UP001148018">
    <property type="component" value="Unassembled WGS sequence"/>
</dbReference>
<accession>A0A9Q0E4E4</accession>